<dbReference type="InterPro" id="IPR050489">
    <property type="entry name" value="Tyr-tRNA_synthase"/>
</dbReference>
<dbReference type="Pfam" id="PF00579">
    <property type="entry name" value="tRNA-synt_1b"/>
    <property type="match status" value="1"/>
</dbReference>
<dbReference type="PANTHER" id="PTHR46264">
    <property type="entry name" value="TYROSINE-TRNA LIGASE"/>
    <property type="match status" value="1"/>
</dbReference>
<dbReference type="GO" id="GO:0006437">
    <property type="term" value="P:tyrosyl-tRNA aminoacylation"/>
    <property type="evidence" value="ECO:0007669"/>
    <property type="project" value="TreeGrafter"/>
</dbReference>
<reference evidence="10" key="2">
    <citation type="submission" date="2023-05" db="EMBL/GenBank/DDBJ databases">
        <authorList>
            <consortium name="Lawrence Berkeley National Laboratory"/>
            <person name="Steindorff A."/>
            <person name="Hensen N."/>
            <person name="Bonometti L."/>
            <person name="Westerberg I."/>
            <person name="Brannstrom I.O."/>
            <person name="Guillou S."/>
            <person name="Cros-Aarteil S."/>
            <person name="Calhoun S."/>
            <person name="Haridas S."/>
            <person name="Kuo A."/>
            <person name="Mondo S."/>
            <person name="Pangilinan J."/>
            <person name="Riley R."/>
            <person name="Labutti K."/>
            <person name="Andreopoulos B."/>
            <person name="Lipzen A."/>
            <person name="Chen C."/>
            <person name="Yanf M."/>
            <person name="Daum C."/>
            <person name="Ng V."/>
            <person name="Clum A."/>
            <person name="Ohm R."/>
            <person name="Martin F."/>
            <person name="Silar P."/>
            <person name="Natvig D."/>
            <person name="Lalanne C."/>
            <person name="Gautier V."/>
            <person name="Ament-Velasquez S.L."/>
            <person name="Kruys A."/>
            <person name="Hutchinson M.I."/>
            <person name="Powell A.J."/>
            <person name="Barry K."/>
            <person name="Miller A.N."/>
            <person name="Grigoriev I.V."/>
            <person name="Debuchy R."/>
            <person name="Gladieux P."/>
            <person name="Thoren M.H."/>
            <person name="Johannesson H."/>
        </authorList>
    </citation>
    <scope>NUCLEOTIDE SEQUENCE</scope>
    <source>
        <strain evidence="10">PSN293</strain>
    </source>
</reference>
<evidence type="ECO:0000256" key="5">
    <source>
        <dbReference type="ARBA" id="ARBA00022917"/>
    </source>
</evidence>
<dbReference type="SUPFAM" id="SSF52374">
    <property type="entry name" value="Nucleotidylyl transferase"/>
    <property type="match status" value="1"/>
</dbReference>
<proteinExistence type="inferred from homology"/>
<dbReference type="GO" id="GO:0004831">
    <property type="term" value="F:tyrosine-tRNA ligase activity"/>
    <property type="evidence" value="ECO:0007669"/>
    <property type="project" value="UniProtKB-EC"/>
</dbReference>
<comment type="similarity">
    <text evidence="9">Belongs to the class-I aminoacyl-tRNA synthetase family.</text>
</comment>
<dbReference type="GO" id="GO:0005524">
    <property type="term" value="F:ATP binding"/>
    <property type="evidence" value="ECO:0007669"/>
    <property type="project" value="UniProtKB-KW"/>
</dbReference>
<evidence type="ECO:0000256" key="4">
    <source>
        <dbReference type="ARBA" id="ARBA00022840"/>
    </source>
</evidence>
<evidence type="ECO:0000256" key="9">
    <source>
        <dbReference type="RuleBase" id="RU363036"/>
    </source>
</evidence>
<keyword evidence="5 9" id="KW-0648">Protein biosynthesis</keyword>
<keyword evidence="2 9" id="KW-0436">Ligase</keyword>
<sequence>MSGSLPTTTSDLTPEAKYDLIVSNPKEVMRGDIIRKILAVRPLKIYWGTATTGRPHADYFVPAIKIAQFLRAGCNFKILLADLHGFLDADKAPESVLEHRAQYYERLYQLTPKFNKDLMRLGKRVSIHDAIKASSEVVKSSGDPCMADGTYPLMQVLDEEYLDVDAQFGGLDQRKIFALANDTIHKLGYKVRAHLMNPMVPGLSGGKMSSSDPRSKIDLIDDEATIRKKIAKAVCAPRMVEGNRILAFIQHVLLPFEALRSEDGIPCIEVVLRDQTEPTKFTTFEQVAAAYEADTLTPQLAKSIVQRGLVELTAHKSSLSAHKEAVVITTRARTCF</sequence>
<name>A0AAN7B304_9PEZI</name>
<dbReference type="InterPro" id="IPR014729">
    <property type="entry name" value="Rossmann-like_a/b/a_fold"/>
</dbReference>
<dbReference type="PANTHER" id="PTHR46264:SF4">
    <property type="entry name" value="TYROSINE--TRNA LIGASE, CYTOPLASMIC"/>
    <property type="match status" value="1"/>
</dbReference>
<dbReference type="InterPro" id="IPR023617">
    <property type="entry name" value="Tyr-tRNA-ligase_arc/euk-type"/>
</dbReference>
<dbReference type="EMBL" id="MU858259">
    <property type="protein sequence ID" value="KAK4208072.1"/>
    <property type="molecule type" value="Genomic_DNA"/>
</dbReference>
<dbReference type="GO" id="GO:0005737">
    <property type="term" value="C:cytoplasm"/>
    <property type="evidence" value="ECO:0007669"/>
    <property type="project" value="TreeGrafter"/>
</dbReference>
<evidence type="ECO:0000256" key="8">
    <source>
        <dbReference type="ARBA" id="ARBA00048248"/>
    </source>
</evidence>
<comment type="caution">
    <text evidence="10">The sequence shown here is derived from an EMBL/GenBank/DDBJ whole genome shotgun (WGS) entry which is preliminary data.</text>
</comment>
<evidence type="ECO:0000313" key="11">
    <source>
        <dbReference type="Proteomes" id="UP001301769"/>
    </source>
</evidence>
<evidence type="ECO:0000313" key="10">
    <source>
        <dbReference type="EMBL" id="KAK4208072.1"/>
    </source>
</evidence>
<comment type="catalytic activity">
    <reaction evidence="8">
        <text>tRNA(Tyr) + L-tyrosine + ATP = L-tyrosyl-tRNA(Tyr) + AMP + diphosphate + H(+)</text>
        <dbReference type="Rhea" id="RHEA:10220"/>
        <dbReference type="Rhea" id="RHEA-COMP:9706"/>
        <dbReference type="Rhea" id="RHEA-COMP:9707"/>
        <dbReference type="ChEBI" id="CHEBI:15378"/>
        <dbReference type="ChEBI" id="CHEBI:30616"/>
        <dbReference type="ChEBI" id="CHEBI:33019"/>
        <dbReference type="ChEBI" id="CHEBI:58315"/>
        <dbReference type="ChEBI" id="CHEBI:78442"/>
        <dbReference type="ChEBI" id="CHEBI:78536"/>
        <dbReference type="ChEBI" id="CHEBI:456215"/>
        <dbReference type="EC" id="6.1.1.1"/>
    </reaction>
</comment>
<dbReference type="EC" id="6.1.1.1" evidence="1"/>
<organism evidence="10 11">
    <name type="scientific">Rhypophila decipiens</name>
    <dbReference type="NCBI Taxonomy" id="261697"/>
    <lineage>
        <taxon>Eukaryota</taxon>
        <taxon>Fungi</taxon>
        <taxon>Dikarya</taxon>
        <taxon>Ascomycota</taxon>
        <taxon>Pezizomycotina</taxon>
        <taxon>Sordariomycetes</taxon>
        <taxon>Sordariomycetidae</taxon>
        <taxon>Sordariales</taxon>
        <taxon>Naviculisporaceae</taxon>
        <taxon>Rhypophila</taxon>
    </lineage>
</organism>
<dbReference type="Gene3D" id="3.40.50.620">
    <property type="entry name" value="HUPs"/>
    <property type="match status" value="1"/>
</dbReference>
<dbReference type="AlphaFoldDB" id="A0AAN7B304"/>
<keyword evidence="3 9" id="KW-0547">Nucleotide-binding</keyword>
<dbReference type="PIRSF" id="PIRSF006588">
    <property type="entry name" value="TyrRS_arch_euk"/>
    <property type="match status" value="1"/>
</dbReference>
<reference evidence="10" key="1">
    <citation type="journal article" date="2023" name="Mol. Phylogenet. Evol.">
        <title>Genome-scale phylogeny and comparative genomics of the fungal order Sordariales.</title>
        <authorList>
            <person name="Hensen N."/>
            <person name="Bonometti L."/>
            <person name="Westerberg I."/>
            <person name="Brannstrom I.O."/>
            <person name="Guillou S."/>
            <person name="Cros-Aarteil S."/>
            <person name="Calhoun S."/>
            <person name="Haridas S."/>
            <person name="Kuo A."/>
            <person name="Mondo S."/>
            <person name="Pangilinan J."/>
            <person name="Riley R."/>
            <person name="LaButti K."/>
            <person name="Andreopoulos B."/>
            <person name="Lipzen A."/>
            <person name="Chen C."/>
            <person name="Yan M."/>
            <person name="Daum C."/>
            <person name="Ng V."/>
            <person name="Clum A."/>
            <person name="Steindorff A."/>
            <person name="Ohm R.A."/>
            <person name="Martin F."/>
            <person name="Silar P."/>
            <person name="Natvig D.O."/>
            <person name="Lalanne C."/>
            <person name="Gautier V."/>
            <person name="Ament-Velasquez S.L."/>
            <person name="Kruys A."/>
            <person name="Hutchinson M.I."/>
            <person name="Powell A.J."/>
            <person name="Barry K."/>
            <person name="Miller A.N."/>
            <person name="Grigoriev I.V."/>
            <person name="Debuchy R."/>
            <person name="Gladieux P."/>
            <person name="Hiltunen Thoren M."/>
            <person name="Johannesson H."/>
        </authorList>
    </citation>
    <scope>NUCLEOTIDE SEQUENCE</scope>
    <source>
        <strain evidence="10">PSN293</strain>
    </source>
</reference>
<dbReference type="Gene3D" id="1.10.240.10">
    <property type="entry name" value="Tyrosyl-Transfer RNA Synthetase"/>
    <property type="match status" value="1"/>
</dbReference>
<evidence type="ECO:0000256" key="1">
    <source>
        <dbReference type="ARBA" id="ARBA00013160"/>
    </source>
</evidence>
<keyword evidence="6 9" id="KW-0030">Aminoacyl-tRNA synthetase</keyword>
<evidence type="ECO:0000256" key="3">
    <source>
        <dbReference type="ARBA" id="ARBA00022741"/>
    </source>
</evidence>
<gene>
    <name evidence="10" type="ORF">QBC37DRAFT_444117</name>
</gene>
<evidence type="ECO:0000256" key="7">
    <source>
        <dbReference type="ARBA" id="ARBA00033323"/>
    </source>
</evidence>
<dbReference type="InterPro" id="IPR002305">
    <property type="entry name" value="aa-tRNA-synth_Ic"/>
</dbReference>
<evidence type="ECO:0000256" key="2">
    <source>
        <dbReference type="ARBA" id="ARBA00022598"/>
    </source>
</evidence>
<evidence type="ECO:0000256" key="6">
    <source>
        <dbReference type="ARBA" id="ARBA00023146"/>
    </source>
</evidence>
<protein>
    <recommendedName>
        <fullName evidence="1">tyrosine--tRNA ligase</fullName>
        <ecNumber evidence="1">6.1.1.1</ecNumber>
    </recommendedName>
    <alternativeName>
        <fullName evidence="7">Tyrosyl-tRNA synthetase</fullName>
    </alternativeName>
</protein>
<keyword evidence="11" id="KW-1185">Reference proteome</keyword>
<dbReference type="Proteomes" id="UP001301769">
    <property type="component" value="Unassembled WGS sequence"/>
</dbReference>
<accession>A0AAN7B304</accession>
<keyword evidence="4 9" id="KW-0067">ATP-binding</keyword>